<dbReference type="GO" id="GO:0003677">
    <property type="term" value="F:DNA binding"/>
    <property type="evidence" value="ECO:0007669"/>
    <property type="project" value="InterPro"/>
</dbReference>
<organism evidence="1">
    <name type="scientific">marine sediment metagenome</name>
    <dbReference type="NCBI Taxonomy" id="412755"/>
    <lineage>
        <taxon>unclassified sequences</taxon>
        <taxon>metagenomes</taxon>
        <taxon>ecological metagenomes</taxon>
    </lineage>
</organism>
<protein>
    <submittedName>
        <fullName evidence="1">Uncharacterized protein</fullName>
    </submittedName>
</protein>
<sequence>MNKKKEKIGKLRGMGWAQEGVAKVVGIEQSRISQIEKESIINIDIALLPGNIKVAFRYIGIDDDENKE</sequence>
<dbReference type="AlphaFoldDB" id="X1G551"/>
<dbReference type="SUPFAM" id="SSF47413">
    <property type="entry name" value="lambda repressor-like DNA-binding domains"/>
    <property type="match status" value="1"/>
</dbReference>
<accession>X1G551</accession>
<name>X1G551_9ZZZZ</name>
<evidence type="ECO:0000313" key="1">
    <source>
        <dbReference type="EMBL" id="GAH36689.1"/>
    </source>
</evidence>
<comment type="caution">
    <text evidence="1">The sequence shown here is derived from an EMBL/GenBank/DDBJ whole genome shotgun (WGS) entry which is preliminary data.</text>
</comment>
<reference evidence="1" key="1">
    <citation type="journal article" date="2014" name="Front. Microbiol.">
        <title>High frequency of phylogenetically diverse reductive dehalogenase-homologous genes in deep subseafloor sedimentary metagenomes.</title>
        <authorList>
            <person name="Kawai M."/>
            <person name="Futagami T."/>
            <person name="Toyoda A."/>
            <person name="Takaki Y."/>
            <person name="Nishi S."/>
            <person name="Hori S."/>
            <person name="Arai W."/>
            <person name="Tsubouchi T."/>
            <person name="Morono Y."/>
            <person name="Uchiyama I."/>
            <person name="Ito T."/>
            <person name="Fujiyama A."/>
            <person name="Inagaki F."/>
            <person name="Takami H."/>
        </authorList>
    </citation>
    <scope>NUCLEOTIDE SEQUENCE</scope>
    <source>
        <strain evidence="1">Expedition CK06-06</strain>
    </source>
</reference>
<dbReference type="InterPro" id="IPR010982">
    <property type="entry name" value="Lambda_DNA-bd_dom_sf"/>
</dbReference>
<feature type="non-terminal residue" evidence="1">
    <location>
        <position position="68"/>
    </location>
</feature>
<proteinExistence type="predicted"/>
<dbReference type="EMBL" id="BARU01005459">
    <property type="protein sequence ID" value="GAH36689.1"/>
    <property type="molecule type" value="Genomic_DNA"/>
</dbReference>
<gene>
    <name evidence="1" type="ORF">S03H2_10636</name>
</gene>